<dbReference type="EMBL" id="JAUE01000072">
    <property type="protein sequence ID" value="KIS15887.1"/>
    <property type="molecule type" value="Genomic_DNA"/>
</dbReference>
<accession>A0AAW3GJD5</accession>
<evidence type="ECO:0000313" key="1">
    <source>
        <dbReference type="EMBL" id="KIS15887.1"/>
    </source>
</evidence>
<comment type="caution">
    <text evidence="1">The sequence shown here is derived from an EMBL/GenBank/DDBJ whole genome shotgun (WGS) entry which is preliminary data.</text>
</comment>
<gene>
    <name evidence="1" type="ORF">AT55_02063</name>
</gene>
<name>A0AAW3GJD5_STRSZ</name>
<reference evidence="1 2" key="1">
    <citation type="submission" date="2013-11" db="EMBL/GenBank/DDBJ databases">
        <authorList>
            <person name="da Piedade I."/>
            <person name="Tang M.H.E."/>
            <person name="Bojesen A.M."/>
        </authorList>
    </citation>
    <scope>NUCLEOTIDE SEQUENCE [LARGE SCALE GENOMIC DNA]</scope>
    <source>
        <strain evidence="1 2">Sz4is</strain>
    </source>
</reference>
<dbReference type="Proteomes" id="UP000032278">
    <property type="component" value="Unassembled WGS sequence"/>
</dbReference>
<protein>
    <submittedName>
        <fullName evidence="1">Uncharacterized protein</fullName>
    </submittedName>
</protein>
<organism evidence="1 2">
    <name type="scientific">Streptococcus equi subsp. zooepidemicus Sz4is</name>
    <dbReference type="NCBI Taxonomy" id="1381082"/>
    <lineage>
        <taxon>Bacteria</taxon>
        <taxon>Bacillati</taxon>
        <taxon>Bacillota</taxon>
        <taxon>Bacilli</taxon>
        <taxon>Lactobacillales</taxon>
        <taxon>Streptococcaceae</taxon>
        <taxon>Streptococcus</taxon>
    </lineage>
</organism>
<sequence length="37" mass="4390">MEDKVGLTFGMFHKHKMSQANRQDSLFSLTQRLCLKY</sequence>
<evidence type="ECO:0000313" key="2">
    <source>
        <dbReference type="Proteomes" id="UP000032278"/>
    </source>
</evidence>
<proteinExistence type="predicted"/>
<dbReference type="AlphaFoldDB" id="A0AAW3GJD5"/>